<dbReference type="Pfam" id="PF00580">
    <property type="entry name" value="UvrD-helicase"/>
    <property type="match status" value="1"/>
</dbReference>
<dbReference type="OMA" id="FILYVMM"/>
<evidence type="ECO:0000256" key="2">
    <source>
        <dbReference type="ARBA" id="ARBA00022741"/>
    </source>
</evidence>
<feature type="region of interest" description="Disordered" evidence="11">
    <location>
        <begin position="1023"/>
        <end position="1051"/>
    </location>
</feature>
<keyword evidence="5 10" id="KW-0067">ATP-binding</keyword>
<feature type="region of interest" description="Disordered" evidence="11">
    <location>
        <begin position="256"/>
        <end position="283"/>
    </location>
</feature>
<dbReference type="PANTHER" id="PTHR11070">
    <property type="entry name" value="UVRD / RECB / PCRA DNA HELICASE FAMILY MEMBER"/>
    <property type="match status" value="1"/>
</dbReference>
<dbReference type="GO" id="GO:0016787">
    <property type="term" value="F:hydrolase activity"/>
    <property type="evidence" value="ECO:0007669"/>
    <property type="project" value="UniProtKB-UniRule"/>
</dbReference>
<feature type="domain" description="UvrD-like helicase C-terminal" evidence="13">
    <location>
        <begin position="758"/>
        <end position="1208"/>
    </location>
</feature>
<dbReference type="CDD" id="cd17932">
    <property type="entry name" value="DEXQc_UvrD"/>
    <property type="match status" value="1"/>
</dbReference>
<evidence type="ECO:0000313" key="14">
    <source>
        <dbReference type="EMBL" id="GAQ83934.1"/>
    </source>
</evidence>
<dbReference type="GO" id="GO:0005634">
    <property type="term" value="C:nucleus"/>
    <property type="evidence" value="ECO:0000318"/>
    <property type="project" value="GO_Central"/>
</dbReference>
<protein>
    <recommendedName>
        <fullName evidence="8">DNA 3'-5' helicase</fullName>
        <ecNumber evidence="8">5.6.2.4</ecNumber>
    </recommendedName>
</protein>
<dbReference type="GO" id="GO:0003677">
    <property type="term" value="F:DNA binding"/>
    <property type="evidence" value="ECO:0007669"/>
    <property type="project" value="InterPro"/>
</dbReference>
<dbReference type="SUPFAM" id="SSF52540">
    <property type="entry name" value="P-loop containing nucleoside triphosphate hydrolases"/>
    <property type="match status" value="2"/>
</dbReference>
<feature type="compositionally biased region" description="Polar residues" evidence="11">
    <location>
        <begin position="188"/>
        <end position="206"/>
    </location>
</feature>
<evidence type="ECO:0000259" key="13">
    <source>
        <dbReference type="PROSITE" id="PS51217"/>
    </source>
</evidence>
<comment type="catalytic activity">
    <reaction evidence="7">
        <text>Couples ATP hydrolysis with the unwinding of duplex DNA by translocating in the 3'-5' direction.</text>
        <dbReference type="EC" id="5.6.2.4"/>
    </reaction>
</comment>
<keyword evidence="2 10" id="KW-0547">Nucleotide-binding</keyword>
<dbReference type="InterPro" id="IPR013986">
    <property type="entry name" value="DExx_box_DNA_helicase_dom_sf"/>
</dbReference>
<dbReference type="InterPro" id="IPR027417">
    <property type="entry name" value="P-loop_NTPase"/>
</dbReference>
<evidence type="ECO:0000313" key="15">
    <source>
        <dbReference type="Proteomes" id="UP000054558"/>
    </source>
</evidence>
<evidence type="ECO:0000259" key="12">
    <source>
        <dbReference type="PROSITE" id="PS51198"/>
    </source>
</evidence>
<keyword evidence="4 10" id="KW-0347">Helicase</keyword>
<feature type="region of interest" description="Disordered" evidence="11">
    <location>
        <begin position="187"/>
        <end position="231"/>
    </location>
</feature>
<dbReference type="PANTHER" id="PTHR11070:SF61">
    <property type="entry name" value="DNA 3'-5' HELICASE"/>
    <property type="match status" value="1"/>
</dbReference>
<evidence type="ECO:0000256" key="8">
    <source>
        <dbReference type="ARBA" id="ARBA00034808"/>
    </source>
</evidence>
<feature type="compositionally biased region" description="Pro residues" evidence="11">
    <location>
        <begin position="414"/>
        <end position="423"/>
    </location>
</feature>
<dbReference type="GO" id="GO:0043138">
    <property type="term" value="F:3'-5' DNA helicase activity"/>
    <property type="evidence" value="ECO:0000318"/>
    <property type="project" value="GO_Central"/>
</dbReference>
<dbReference type="Gene3D" id="1.10.10.160">
    <property type="match status" value="1"/>
</dbReference>
<comment type="catalytic activity">
    <reaction evidence="9">
        <text>ATP + H2O = ADP + phosphate + H(+)</text>
        <dbReference type="Rhea" id="RHEA:13065"/>
        <dbReference type="ChEBI" id="CHEBI:15377"/>
        <dbReference type="ChEBI" id="CHEBI:15378"/>
        <dbReference type="ChEBI" id="CHEBI:30616"/>
        <dbReference type="ChEBI" id="CHEBI:43474"/>
        <dbReference type="ChEBI" id="CHEBI:456216"/>
        <dbReference type="EC" id="5.6.2.4"/>
    </reaction>
</comment>
<keyword evidence="15" id="KW-1185">Reference proteome</keyword>
<feature type="domain" description="UvrD-like helicase ATP-binding" evidence="12">
    <location>
        <begin position="470"/>
        <end position="756"/>
    </location>
</feature>
<evidence type="ECO:0000256" key="6">
    <source>
        <dbReference type="ARBA" id="ARBA00023235"/>
    </source>
</evidence>
<dbReference type="OrthoDB" id="1470711at2759"/>
<dbReference type="InterPro" id="IPR014017">
    <property type="entry name" value="DNA_helicase_UvrD-like_C"/>
</dbReference>
<feature type="region of interest" description="Disordered" evidence="11">
    <location>
        <begin position="320"/>
        <end position="469"/>
    </location>
</feature>
<dbReference type="CDD" id="cd18807">
    <property type="entry name" value="SF1_C_UvrD"/>
    <property type="match status" value="1"/>
</dbReference>
<feature type="compositionally biased region" description="Polar residues" evidence="11">
    <location>
        <begin position="373"/>
        <end position="385"/>
    </location>
</feature>
<keyword evidence="6" id="KW-0413">Isomerase</keyword>
<evidence type="ECO:0000256" key="11">
    <source>
        <dbReference type="SAM" id="MobiDB-lite"/>
    </source>
</evidence>
<dbReference type="PROSITE" id="PS51198">
    <property type="entry name" value="UVRD_HELICASE_ATP_BIND"/>
    <property type="match status" value="1"/>
</dbReference>
<dbReference type="InterPro" id="IPR000212">
    <property type="entry name" value="DNA_helicase_UvrD/REP"/>
</dbReference>
<feature type="compositionally biased region" description="Polar residues" evidence="11">
    <location>
        <begin position="1123"/>
        <end position="1151"/>
    </location>
</feature>
<dbReference type="Gene3D" id="3.40.50.300">
    <property type="entry name" value="P-loop containing nucleotide triphosphate hydrolases"/>
    <property type="match status" value="3"/>
</dbReference>
<dbReference type="STRING" id="105231.A0A1Y1HZ58"/>
<proteinExistence type="inferred from homology"/>
<comment type="similarity">
    <text evidence="1">Belongs to the helicase family. UvrD subfamily.</text>
</comment>
<feature type="compositionally biased region" description="Basic and acidic residues" evidence="11">
    <location>
        <begin position="1"/>
        <end position="25"/>
    </location>
</feature>
<dbReference type="Gene3D" id="1.10.486.10">
    <property type="entry name" value="PCRA, domain 4"/>
    <property type="match status" value="2"/>
</dbReference>
<evidence type="ECO:0000256" key="3">
    <source>
        <dbReference type="ARBA" id="ARBA00022801"/>
    </source>
</evidence>
<dbReference type="EC" id="5.6.2.4" evidence="8"/>
<keyword evidence="3 10" id="KW-0378">Hydrolase</keyword>
<feature type="compositionally biased region" description="Polar residues" evidence="11">
    <location>
        <begin position="40"/>
        <end position="50"/>
    </location>
</feature>
<feature type="binding site" evidence="10">
    <location>
        <begin position="491"/>
        <end position="498"/>
    </location>
    <ligand>
        <name>ATP</name>
        <dbReference type="ChEBI" id="CHEBI:30616"/>
    </ligand>
</feature>
<feature type="region of interest" description="Disordered" evidence="11">
    <location>
        <begin position="1069"/>
        <end position="1094"/>
    </location>
</feature>
<dbReference type="GO" id="GO:0005524">
    <property type="term" value="F:ATP binding"/>
    <property type="evidence" value="ECO:0007669"/>
    <property type="project" value="UniProtKB-UniRule"/>
</dbReference>
<evidence type="ECO:0000256" key="4">
    <source>
        <dbReference type="ARBA" id="ARBA00022806"/>
    </source>
</evidence>
<dbReference type="InterPro" id="IPR014016">
    <property type="entry name" value="UvrD-like_ATP-bd"/>
</dbReference>
<name>A0A1Y1HZ58_KLENI</name>
<dbReference type="EMBL" id="DF237118">
    <property type="protein sequence ID" value="GAQ83934.1"/>
    <property type="molecule type" value="Genomic_DNA"/>
</dbReference>
<feature type="region of interest" description="Disordered" evidence="11">
    <location>
        <begin position="118"/>
        <end position="168"/>
    </location>
</feature>
<dbReference type="PROSITE" id="PS51217">
    <property type="entry name" value="UVRD_HELICASE_CTER"/>
    <property type="match status" value="1"/>
</dbReference>
<reference evidence="14 15" key="1">
    <citation type="journal article" date="2014" name="Nat. Commun.">
        <title>Klebsormidium flaccidum genome reveals primary factors for plant terrestrial adaptation.</title>
        <authorList>
            <person name="Hori K."/>
            <person name="Maruyama F."/>
            <person name="Fujisawa T."/>
            <person name="Togashi T."/>
            <person name="Yamamoto N."/>
            <person name="Seo M."/>
            <person name="Sato S."/>
            <person name="Yamada T."/>
            <person name="Mori H."/>
            <person name="Tajima N."/>
            <person name="Moriyama T."/>
            <person name="Ikeuchi M."/>
            <person name="Watanabe M."/>
            <person name="Wada H."/>
            <person name="Kobayashi K."/>
            <person name="Saito M."/>
            <person name="Masuda T."/>
            <person name="Sasaki-Sekimoto Y."/>
            <person name="Mashiguchi K."/>
            <person name="Awai K."/>
            <person name="Shimojima M."/>
            <person name="Masuda S."/>
            <person name="Iwai M."/>
            <person name="Nobusawa T."/>
            <person name="Narise T."/>
            <person name="Kondo S."/>
            <person name="Saito H."/>
            <person name="Sato R."/>
            <person name="Murakawa M."/>
            <person name="Ihara Y."/>
            <person name="Oshima-Yamada Y."/>
            <person name="Ohtaka K."/>
            <person name="Satoh M."/>
            <person name="Sonobe K."/>
            <person name="Ishii M."/>
            <person name="Ohtani R."/>
            <person name="Kanamori-Sato M."/>
            <person name="Honoki R."/>
            <person name="Miyazaki D."/>
            <person name="Mochizuki H."/>
            <person name="Umetsu J."/>
            <person name="Higashi K."/>
            <person name="Shibata D."/>
            <person name="Kamiya Y."/>
            <person name="Sato N."/>
            <person name="Nakamura Y."/>
            <person name="Tabata S."/>
            <person name="Ida S."/>
            <person name="Kurokawa K."/>
            <person name="Ohta H."/>
        </authorList>
    </citation>
    <scope>NUCLEOTIDE SEQUENCE [LARGE SCALE GENOMIC DNA]</scope>
    <source>
        <strain evidence="14 15">NIES-2285</strain>
    </source>
</reference>
<evidence type="ECO:0000256" key="10">
    <source>
        <dbReference type="PROSITE-ProRule" id="PRU00560"/>
    </source>
</evidence>
<organism evidence="14 15">
    <name type="scientific">Klebsormidium nitens</name>
    <name type="common">Green alga</name>
    <name type="synonym">Ulothrix nitens</name>
    <dbReference type="NCBI Taxonomy" id="105231"/>
    <lineage>
        <taxon>Eukaryota</taxon>
        <taxon>Viridiplantae</taxon>
        <taxon>Streptophyta</taxon>
        <taxon>Klebsormidiophyceae</taxon>
        <taxon>Klebsormidiales</taxon>
        <taxon>Klebsormidiaceae</taxon>
        <taxon>Klebsormidium</taxon>
    </lineage>
</organism>
<evidence type="ECO:0000256" key="7">
    <source>
        <dbReference type="ARBA" id="ARBA00034617"/>
    </source>
</evidence>
<dbReference type="GO" id="GO:0000725">
    <property type="term" value="P:recombinational repair"/>
    <property type="evidence" value="ECO:0000318"/>
    <property type="project" value="GO_Central"/>
</dbReference>
<gene>
    <name evidence="14" type="ORF">KFL_001690120</name>
</gene>
<evidence type="ECO:0000256" key="9">
    <source>
        <dbReference type="ARBA" id="ARBA00048988"/>
    </source>
</evidence>
<evidence type="ECO:0000256" key="1">
    <source>
        <dbReference type="ARBA" id="ARBA00009922"/>
    </source>
</evidence>
<accession>A0A1Y1HZ58</accession>
<feature type="region of interest" description="Disordered" evidence="11">
    <location>
        <begin position="1115"/>
        <end position="1158"/>
    </location>
</feature>
<feature type="region of interest" description="Disordered" evidence="11">
    <location>
        <begin position="1"/>
        <end position="81"/>
    </location>
</feature>
<evidence type="ECO:0000256" key="5">
    <source>
        <dbReference type="ARBA" id="ARBA00022840"/>
    </source>
</evidence>
<feature type="compositionally biased region" description="Polar residues" evidence="11">
    <location>
        <begin position="342"/>
        <end position="354"/>
    </location>
</feature>
<sequence>MLTAEQRERMLRNKQAAQERLESSRKKQCTGNAFIPTGNPYFSVSSSEKTGPNARGPITGNISSESAGADLPNSSSIRTFPNLSELGQSHMAKQAAPPLWVKEGARSVLGLLNGNAVSSRPAVGQSPQSIKPINPNDRAANDRTPWQLPSLPLVSTSSSQREVSQQSQGASGSGVFLAASLQACSKLPPTNQGLPPGTIQSKSTGTHAPDLRNPTALKPQVQSPAQFEDSPEFDDNWLQEIDSLCQQTPQRTVALPGAESVKSCAREETGEHATPQQRRGGFGERGVISWDCEAGPAEVTPKGAIRAGTRQLRQESIQFQIRKYPSPSASSSKPRRGLQGGPSCQSLPADSPQDQRPDPLANPPLNPVANSPQSPLQTQLCSPTAIQVRHSFPGSKGGTPAQNPQTFATTLTVPAPPPLPPPRETSADSDGQPLGSESELPSPPQPPASLLAHLDPPIGEDDGMPGYLRKLNPSQREAVLMGADRPLLVLAGPGSGKTSTMVARLLYLLSQGVKASQVLALTFTIAAASEMRERVAREVGKTTAKELTITTFHSFCLQLCRTHAKKLGRTPQFLVYGPSQQRRAVVEALRLIAGERGGENAGLMDPRQAKMQAKKWEKFIAQAKADGKTPDFYARSGNTEGAAVLGHYEETLRRCDALDYSDFISCVVRLLETDSEVSSTCEATWTHVLVDEFQDTSAQQYRFLRALAPHKRITVVGDDDQSIFSFNGANAGGFGAFRADFVGHKEVRLQQNYRSTGVIVAAAAALIARNRARCVDKRAFTDNAAGDRIAVVECRTEPAQCAFVVDSILMAITGNGSGNGEGPKWGDFAVLYRRQVTGKAFQEAFRARKIPFNCHGVAFYRKKVIRNVLAMLRLMVDPSDPAAGRRAFKALFGEEKEERKKAVDYVEKMSRSNKEGFLATCRGVFAAKVSGTLCRKTLAKGKKAVAAIDTLIKLASRETSLSALVTSVVQCLPARPAFAARAAVDESGGKYLNEDDDPRTLLTVLMDDVDDFLRNHYCPADVAPPEPIIPDARETGGRSHQPNLPPVERNHSLPAHSSEIVFPCDTTSAQRRSVDGNPEPFAYLDPNQPQGTRAETSVADIDLEHQEENHRGWLLSEPRSHNDSNQPQTDSNQTRNDSNQTRTTANQTHNEATGLGFMRPVVSPGRGCVGLVKVFLDHVNVREGQNFKTRREENQDSVTLTTMHQSKGLEWDTVFVIKVNDNETPLLHEDVHGRVEEGAASLEEERRLFYVAMTRARKRLFLTYVVTDSQRQQLSPSRFLCELPHNLLSWQGGNGAPANLPSAPEMACQWGNGGRANFPPAQEMDCQRGGPGEIRYTVNGEGGGIGPAPNGAGGAAEQSAGGMRFLQRFPVESRGVIATLLHKWAKAAAFQEPTRLLKKIGFVVDENLRSKKCKSKDTMRALKSALEEADAVAYAQHVIHFEQLPLEERALLQAERQEHFQQQCSDRAMATASVTAKQMAYLRSLGCTANPTNRLEASKLIEHYKSI</sequence>
<feature type="compositionally biased region" description="Low complexity" evidence="11">
    <location>
        <begin position="148"/>
        <end position="168"/>
    </location>
</feature>
<dbReference type="Proteomes" id="UP000054558">
    <property type="component" value="Unassembled WGS sequence"/>
</dbReference>
<dbReference type="Pfam" id="PF13361">
    <property type="entry name" value="UvrD_C"/>
    <property type="match status" value="2"/>
</dbReference>
<feature type="compositionally biased region" description="Polar residues" evidence="11">
    <location>
        <begin position="60"/>
        <end position="81"/>
    </location>
</feature>